<accession>A0AAV5M188</accession>
<dbReference type="PANTHER" id="PTHR33116:SF78">
    <property type="entry name" value="OS12G0587133 PROTEIN"/>
    <property type="match status" value="1"/>
</dbReference>
<dbReference type="InterPro" id="IPR000477">
    <property type="entry name" value="RT_dom"/>
</dbReference>
<dbReference type="CDD" id="cd01650">
    <property type="entry name" value="RT_nLTR_like"/>
    <property type="match status" value="1"/>
</dbReference>
<evidence type="ECO:0000313" key="3">
    <source>
        <dbReference type="Proteomes" id="UP001054252"/>
    </source>
</evidence>
<dbReference type="SUPFAM" id="SSF56672">
    <property type="entry name" value="DNA/RNA polymerases"/>
    <property type="match status" value="1"/>
</dbReference>
<protein>
    <recommendedName>
        <fullName evidence="1">Reverse transcriptase domain-containing protein</fullName>
    </recommendedName>
</protein>
<proteinExistence type="predicted"/>
<dbReference type="PANTHER" id="PTHR33116">
    <property type="entry name" value="REVERSE TRANSCRIPTASE ZINC-BINDING DOMAIN-CONTAINING PROTEIN-RELATED-RELATED"/>
    <property type="match status" value="1"/>
</dbReference>
<feature type="domain" description="Reverse transcriptase" evidence="1">
    <location>
        <begin position="28"/>
        <end position="270"/>
    </location>
</feature>
<dbReference type="Proteomes" id="UP001054252">
    <property type="component" value="Unassembled WGS sequence"/>
</dbReference>
<dbReference type="PROSITE" id="PS50878">
    <property type="entry name" value="RT_POL"/>
    <property type="match status" value="1"/>
</dbReference>
<evidence type="ECO:0000259" key="1">
    <source>
        <dbReference type="PROSITE" id="PS50878"/>
    </source>
</evidence>
<gene>
    <name evidence="2" type="ORF">SLEP1_g50828</name>
</gene>
<evidence type="ECO:0000313" key="2">
    <source>
        <dbReference type="EMBL" id="GKV43549.1"/>
    </source>
</evidence>
<dbReference type="Pfam" id="PF00078">
    <property type="entry name" value="RVT_1"/>
    <property type="match status" value="1"/>
</dbReference>
<dbReference type="AlphaFoldDB" id="A0AAV5M188"/>
<keyword evidence="3" id="KW-1185">Reference proteome</keyword>
<sequence length="408" mass="45969">MINKSIPTVPSSSSLYFPPLLALGPDLGGYLGCRLVKGLNVSFITLIPKVLNPQKIEEYRPISLIGALYKIIAKLLATRLRTVMGDTIGENQMAFIEGRQLCEGVVVANEVIDEARKKKMKSFFFKVDFEKAYDKVNWNFLNYMMMRMGFSEIWRKWIMECLQTSLLSVLVNGSPTRKFGVSRGLKQGDPLSPFLFLIVAEGLNGIIKSAVEQGLFIGVKAFELTSGLKINYHKSQLLGIHTNMEWLQKMAWSLNCGVGEMPFKYLGVPVGGNQKGLRMWQPLIDSIKKKLSGWKNRWLSFDGRITLLNSVLTSLPAFLLSVYLAPKEEGGYWMVMSLRLAKEIVLAFGRIVGAMQECLLMLSQDYTCYLQERKALYRNWVAGKVKHGRGTLNGGKACFPGRPNHYRI</sequence>
<comment type="caution">
    <text evidence="2">The sequence shown here is derived from an EMBL/GenBank/DDBJ whole genome shotgun (WGS) entry which is preliminary data.</text>
</comment>
<organism evidence="2 3">
    <name type="scientific">Rubroshorea leprosula</name>
    <dbReference type="NCBI Taxonomy" id="152421"/>
    <lineage>
        <taxon>Eukaryota</taxon>
        <taxon>Viridiplantae</taxon>
        <taxon>Streptophyta</taxon>
        <taxon>Embryophyta</taxon>
        <taxon>Tracheophyta</taxon>
        <taxon>Spermatophyta</taxon>
        <taxon>Magnoliopsida</taxon>
        <taxon>eudicotyledons</taxon>
        <taxon>Gunneridae</taxon>
        <taxon>Pentapetalae</taxon>
        <taxon>rosids</taxon>
        <taxon>malvids</taxon>
        <taxon>Malvales</taxon>
        <taxon>Dipterocarpaceae</taxon>
        <taxon>Rubroshorea</taxon>
    </lineage>
</organism>
<dbReference type="EMBL" id="BPVZ01000170">
    <property type="protein sequence ID" value="GKV43549.1"/>
    <property type="molecule type" value="Genomic_DNA"/>
</dbReference>
<dbReference type="InterPro" id="IPR043502">
    <property type="entry name" value="DNA/RNA_pol_sf"/>
</dbReference>
<reference evidence="2 3" key="1">
    <citation type="journal article" date="2021" name="Commun. Biol.">
        <title>The genome of Shorea leprosula (Dipterocarpaceae) highlights the ecological relevance of drought in aseasonal tropical rainforests.</title>
        <authorList>
            <person name="Ng K.K.S."/>
            <person name="Kobayashi M.J."/>
            <person name="Fawcett J.A."/>
            <person name="Hatakeyama M."/>
            <person name="Paape T."/>
            <person name="Ng C.H."/>
            <person name="Ang C.C."/>
            <person name="Tnah L.H."/>
            <person name="Lee C.T."/>
            <person name="Nishiyama T."/>
            <person name="Sese J."/>
            <person name="O'Brien M.J."/>
            <person name="Copetti D."/>
            <person name="Mohd Noor M.I."/>
            <person name="Ong R.C."/>
            <person name="Putra M."/>
            <person name="Sireger I.Z."/>
            <person name="Indrioko S."/>
            <person name="Kosugi Y."/>
            <person name="Izuno A."/>
            <person name="Isagi Y."/>
            <person name="Lee S.L."/>
            <person name="Shimizu K.K."/>
        </authorList>
    </citation>
    <scope>NUCLEOTIDE SEQUENCE [LARGE SCALE GENOMIC DNA]</scope>
    <source>
        <strain evidence="2">214</strain>
    </source>
</reference>
<name>A0AAV5M188_9ROSI</name>